<name>A0A0R3RSQ6_9BILA</name>
<organism evidence="2 3">
    <name type="scientific">Elaeophora elaphi</name>
    <dbReference type="NCBI Taxonomy" id="1147741"/>
    <lineage>
        <taxon>Eukaryota</taxon>
        <taxon>Metazoa</taxon>
        <taxon>Ecdysozoa</taxon>
        <taxon>Nematoda</taxon>
        <taxon>Chromadorea</taxon>
        <taxon>Rhabditida</taxon>
        <taxon>Spirurina</taxon>
        <taxon>Spiruromorpha</taxon>
        <taxon>Filarioidea</taxon>
        <taxon>Onchocercidae</taxon>
        <taxon>Elaeophora</taxon>
    </lineage>
</organism>
<keyword evidence="1" id="KW-0812">Transmembrane</keyword>
<proteinExistence type="predicted"/>
<accession>A0A0R3RSQ6</accession>
<evidence type="ECO:0000313" key="3">
    <source>
        <dbReference type="WBParaSite" id="EEL_0000489501-mRNA-1"/>
    </source>
</evidence>
<reference evidence="3" key="1">
    <citation type="submission" date="2017-02" db="UniProtKB">
        <authorList>
            <consortium name="WormBaseParasite"/>
        </authorList>
    </citation>
    <scope>IDENTIFICATION</scope>
</reference>
<evidence type="ECO:0000313" key="2">
    <source>
        <dbReference type="Proteomes" id="UP000050640"/>
    </source>
</evidence>
<keyword evidence="2" id="KW-1185">Reference proteome</keyword>
<dbReference type="AlphaFoldDB" id="A0A0R3RSQ6"/>
<evidence type="ECO:0000256" key="1">
    <source>
        <dbReference type="SAM" id="Phobius"/>
    </source>
</evidence>
<feature type="transmembrane region" description="Helical" evidence="1">
    <location>
        <begin position="201"/>
        <end position="221"/>
    </location>
</feature>
<protein>
    <submittedName>
        <fullName evidence="3">Uncharacterized protein</fullName>
    </submittedName>
</protein>
<keyword evidence="1" id="KW-0472">Membrane</keyword>
<sequence>MDCTKDVIEFGKIQNEKRVNKNGAHRQNHFFFGLLNILKKAKRNVFKVWIFEIIKAYICFFTSSHCNKIRPIFFLAELQLIIAITTLHLLTFSFIFQRPSYCASNFRIFHSILSRSDLSMGYLTLYIKYGGAFRSIKDQYSIFFQNYKAILSLYSSLKLKLNSESPQQNISIYQMIPQQDSPYRPENVYSLLNLIEFRENIYYIFGLFCLISWFIFNLWILRDYFFPWWFRPIYTDRGLNQIALERKKMEYLRRQRFSNVFSVPVSVVAPNAIQILSQNAPPPTLLKREMLKSRRTLYELRENSQILNPLTLSVLQSTH</sequence>
<dbReference type="Proteomes" id="UP000050640">
    <property type="component" value="Unplaced"/>
</dbReference>
<keyword evidence="1" id="KW-1133">Transmembrane helix</keyword>
<feature type="transmembrane region" description="Helical" evidence="1">
    <location>
        <begin position="72"/>
        <end position="96"/>
    </location>
</feature>
<dbReference type="WBParaSite" id="EEL_0000489501-mRNA-1">
    <property type="protein sequence ID" value="EEL_0000489501-mRNA-1"/>
    <property type="gene ID" value="EEL_0000489501"/>
</dbReference>